<protein>
    <submittedName>
        <fullName evidence="1">Uncharacterized protein</fullName>
    </submittedName>
</protein>
<keyword evidence="2" id="KW-1185">Reference proteome</keyword>
<evidence type="ECO:0000313" key="2">
    <source>
        <dbReference type="Proteomes" id="UP001356427"/>
    </source>
</evidence>
<name>A0AAN8MGN9_9TELE</name>
<proteinExistence type="predicted"/>
<sequence>MLAMLPAYTNGSYHLAVTSSKPEKGQLLNVLQGKQPNISKSDFSNHIVGLLQYINYDGFDEYPLCSIRFVECAQIRRPSIPTVCIPLTSLPHLLKCSGWAEMLSTLKRLYSLTLNASVEIFVL</sequence>
<accession>A0AAN8MGN9</accession>
<dbReference type="EMBL" id="JAGTTL010000003">
    <property type="protein sequence ID" value="KAK6325517.1"/>
    <property type="molecule type" value="Genomic_DNA"/>
</dbReference>
<evidence type="ECO:0000313" key="1">
    <source>
        <dbReference type="EMBL" id="KAK6325517.1"/>
    </source>
</evidence>
<reference evidence="1 2" key="1">
    <citation type="submission" date="2021-04" db="EMBL/GenBank/DDBJ databases">
        <authorList>
            <person name="De Guttry C."/>
            <person name="Zahm M."/>
            <person name="Klopp C."/>
            <person name="Cabau C."/>
            <person name="Louis A."/>
            <person name="Berthelot C."/>
            <person name="Parey E."/>
            <person name="Roest Crollius H."/>
            <person name="Montfort J."/>
            <person name="Robinson-Rechavi M."/>
            <person name="Bucao C."/>
            <person name="Bouchez O."/>
            <person name="Gislard M."/>
            <person name="Lluch J."/>
            <person name="Milhes M."/>
            <person name="Lampietro C."/>
            <person name="Lopez Roques C."/>
            <person name="Donnadieu C."/>
            <person name="Braasch I."/>
            <person name="Desvignes T."/>
            <person name="Postlethwait J."/>
            <person name="Bobe J."/>
            <person name="Wedekind C."/>
            <person name="Guiguen Y."/>
        </authorList>
    </citation>
    <scope>NUCLEOTIDE SEQUENCE [LARGE SCALE GENOMIC DNA]</scope>
    <source>
        <strain evidence="1">Cs_M1</strain>
        <tissue evidence="1">Blood</tissue>
    </source>
</reference>
<gene>
    <name evidence="1" type="ORF">J4Q44_G00048590</name>
</gene>
<dbReference type="AlphaFoldDB" id="A0AAN8MGN9"/>
<organism evidence="1 2">
    <name type="scientific">Coregonus suidteri</name>
    <dbReference type="NCBI Taxonomy" id="861788"/>
    <lineage>
        <taxon>Eukaryota</taxon>
        <taxon>Metazoa</taxon>
        <taxon>Chordata</taxon>
        <taxon>Craniata</taxon>
        <taxon>Vertebrata</taxon>
        <taxon>Euteleostomi</taxon>
        <taxon>Actinopterygii</taxon>
        <taxon>Neopterygii</taxon>
        <taxon>Teleostei</taxon>
        <taxon>Protacanthopterygii</taxon>
        <taxon>Salmoniformes</taxon>
        <taxon>Salmonidae</taxon>
        <taxon>Coregoninae</taxon>
        <taxon>Coregonus</taxon>
    </lineage>
</organism>
<dbReference type="Proteomes" id="UP001356427">
    <property type="component" value="Unassembled WGS sequence"/>
</dbReference>
<comment type="caution">
    <text evidence="1">The sequence shown here is derived from an EMBL/GenBank/DDBJ whole genome shotgun (WGS) entry which is preliminary data.</text>
</comment>